<accession>A0A2T8HRS6</accession>
<organism evidence="11 12">
    <name type="scientific">Pararhodobacter oceanensis</name>
    <dbReference type="NCBI Taxonomy" id="2172121"/>
    <lineage>
        <taxon>Bacteria</taxon>
        <taxon>Pseudomonadati</taxon>
        <taxon>Pseudomonadota</taxon>
        <taxon>Alphaproteobacteria</taxon>
        <taxon>Rhodobacterales</taxon>
        <taxon>Paracoccaceae</taxon>
        <taxon>Pararhodobacter</taxon>
    </lineage>
</organism>
<feature type="transmembrane region" description="Helical" evidence="9">
    <location>
        <begin position="134"/>
        <end position="158"/>
    </location>
</feature>
<evidence type="ECO:0000256" key="2">
    <source>
        <dbReference type="ARBA" id="ARBA00022448"/>
    </source>
</evidence>
<comment type="subunit">
    <text evidence="9">The complex comprises the extracytoplasmic solute receptor protein and the two transmembrane proteins.</text>
</comment>
<keyword evidence="12" id="KW-1185">Reference proteome</keyword>
<dbReference type="PANTHER" id="PTHR35011">
    <property type="entry name" value="2,3-DIKETO-L-GULONATE TRAP TRANSPORTER SMALL PERMEASE PROTEIN YIAM"/>
    <property type="match status" value="1"/>
</dbReference>
<evidence type="ECO:0000313" key="12">
    <source>
        <dbReference type="Proteomes" id="UP000245911"/>
    </source>
</evidence>
<dbReference type="EMBL" id="QDKM01000006">
    <property type="protein sequence ID" value="PVH28093.1"/>
    <property type="molecule type" value="Genomic_DNA"/>
</dbReference>
<comment type="caution">
    <text evidence="11">The sequence shown here is derived from an EMBL/GenBank/DDBJ whole genome shotgun (WGS) entry which is preliminary data.</text>
</comment>
<evidence type="ECO:0000256" key="1">
    <source>
        <dbReference type="ARBA" id="ARBA00004429"/>
    </source>
</evidence>
<evidence type="ECO:0000256" key="6">
    <source>
        <dbReference type="ARBA" id="ARBA00022989"/>
    </source>
</evidence>
<evidence type="ECO:0000256" key="7">
    <source>
        <dbReference type="ARBA" id="ARBA00023136"/>
    </source>
</evidence>
<keyword evidence="5 9" id="KW-0812">Transmembrane</keyword>
<proteinExistence type="inferred from homology"/>
<protein>
    <recommendedName>
        <fullName evidence="9">TRAP transporter small permease protein</fullName>
    </recommendedName>
</protein>
<comment type="function">
    <text evidence="9">Part of the tripartite ATP-independent periplasmic (TRAP) transport system.</text>
</comment>
<dbReference type="Pfam" id="PF04290">
    <property type="entry name" value="DctQ"/>
    <property type="match status" value="1"/>
</dbReference>
<evidence type="ECO:0000256" key="3">
    <source>
        <dbReference type="ARBA" id="ARBA00022475"/>
    </source>
</evidence>
<dbReference type="InterPro" id="IPR055348">
    <property type="entry name" value="DctQ"/>
</dbReference>
<feature type="domain" description="Tripartite ATP-independent periplasmic transporters DctQ component" evidence="10">
    <location>
        <begin position="30"/>
        <end position="160"/>
    </location>
</feature>
<evidence type="ECO:0000256" key="4">
    <source>
        <dbReference type="ARBA" id="ARBA00022519"/>
    </source>
</evidence>
<keyword evidence="3" id="KW-1003">Cell membrane</keyword>
<dbReference type="Proteomes" id="UP000245911">
    <property type="component" value="Unassembled WGS sequence"/>
</dbReference>
<evidence type="ECO:0000313" key="11">
    <source>
        <dbReference type="EMBL" id="PVH28093.1"/>
    </source>
</evidence>
<evidence type="ECO:0000256" key="8">
    <source>
        <dbReference type="ARBA" id="ARBA00038436"/>
    </source>
</evidence>
<comment type="similarity">
    <text evidence="8 9">Belongs to the TRAP transporter small permease family.</text>
</comment>
<evidence type="ECO:0000256" key="9">
    <source>
        <dbReference type="RuleBase" id="RU369079"/>
    </source>
</evidence>
<feature type="transmembrane region" description="Helical" evidence="9">
    <location>
        <begin position="94"/>
        <end position="114"/>
    </location>
</feature>
<dbReference type="GO" id="GO:0022857">
    <property type="term" value="F:transmembrane transporter activity"/>
    <property type="evidence" value="ECO:0007669"/>
    <property type="project" value="UniProtKB-UniRule"/>
</dbReference>
<reference evidence="11 12" key="1">
    <citation type="submission" date="2018-04" db="EMBL/GenBank/DDBJ databases">
        <title>Pararhodobacter oceanense sp. nov., isolated from marine intertidal sediment.</title>
        <authorList>
            <person name="Wang X.-L."/>
            <person name="Du Z.-J."/>
        </authorList>
    </citation>
    <scope>NUCLEOTIDE SEQUENCE [LARGE SCALE GENOMIC DNA]</scope>
    <source>
        <strain evidence="11 12">AM505</strain>
    </source>
</reference>
<keyword evidence="4 9" id="KW-0997">Cell inner membrane</keyword>
<gene>
    <name evidence="11" type="ORF">DDE20_13295</name>
</gene>
<feature type="transmembrane region" description="Helical" evidence="9">
    <location>
        <begin position="21"/>
        <end position="39"/>
    </location>
</feature>
<keyword evidence="7 9" id="KW-0472">Membrane</keyword>
<comment type="subcellular location">
    <subcellularLocation>
        <location evidence="1 9">Cell inner membrane</location>
        <topology evidence="1 9">Multi-pass membrane protein</topology>
    </subcellularLocation>
</comment>
<keyword evidence="2 9" id="KW-0813">Transport</keyword>
<evidence type="ECO:0000256" key="5">
    <source>
        <dbReference type="ARBA" id="ARBA00022692"/>
    </source>
</evidence>
<name>A0A2T8HRS6_9RHOB</name>
<evidence type="ECO:0000259" key="10">
    <source>
        <dbReference type="Pfam" id="PF04290"/>
    </source>
</evidence>
<feature type="transmembrane region" description="Helical" evidence="9">
    <location>
        <begin position="59"/>
        <end position="82"/>
    </location>
</feature>
<sequence length="172" mass="18252">MAAANQSDNLRGDWPRRLLRTGLALVLFALMMITVIDVIGRDIFDSPLRSAYEVTGLLLMVLFFLGLPEATLQGVHITVGLIDSGLGVRARRMLDAAVCLLCAVTLGALSFYVAQKAFGSMRYGEATMFLRVPLGPFSLLAAGSIALTALILAGQFVIALRAPLPISGGADD</sequence>
<dbReference type="InterPro" id="IPR007387">
    <property type="entry name" value="TRAP_DctQ"/>
</dbReference>
<dbReference type="GO" id="GO:0015740">
    <property type="term" value="P:C4-dicarboxylate transport"/>
    <property type="evidence" value="ECO:0007669"/>
    <property type="project" value="TreeGrafter"/>
</dbReference>
<dbReference type="PANTHER" id="PTHR35011:SF10">
    <property type="entry name" value="TRAP TRANSPORTER SMALL PERMEASE PROTEIN"/>
    <property type="match status" value="1"/>
</dbReference>
<dbReference type="GO" id="GO:0005886">
    <property type="term" value="C:plasma membrane"/>
    <property type="evidence" value="ECO:0007669"/>
    <property type="project" value="UniProtKB-SubCell"/>
</dbReference>
<keyword evidence="6 9" id="KW-1133">Transmembrane helix</keyword>
<dbReference type="RefSeq" id="WP_116559009.1">
    <property type="nucleotide sequence ID" value="NZ_QDKM01000006.1"/>
</dbReference>
<dbReference type="AlphaFoldDB" id="A0A2T8HRS6"/>
<dbReference type="OrthoDB" id="2877624at2"/>